<dbReference type="Gene3D" id="1.10.10.10">
    <property type="entry name" value="Winged helix-like DNA-binding domain superfamily/Winged helix DNA-binding domain"/>
    <property type="match status" value="1"/>
</dbReference>
<dbReference type="EMBL" id="JAGXTP010000001">
    <property type="protein sequence ID" value="MBS3848698.1"/>
    <property type="molecule type" value="Genomic_DNA"/>
</dbReference>
<evidence type="ECO:0000256" key="3">
    <source>
        <dbReference type="ARBA" id="ARBA00023163"/>
    </source>
</evidence>
<dbReference type="SUPFAM" id="SSF46785">
    <property type="entry name" value="Winged helix' DNA-binding domain"/>
    <property type="match status" value="1"/>
</dbReference>
<dbReference type="InterPro" id="IPR036390">
    <property type="entry name" value="WH_DNA-bd_sf"/>
</dbReference>
<proteinExistence type="predicted"/>
<dbReference type="Proteomes" id="UP000678281">
    <property type="component" value="Unassembled WGS sequence"/>
</dbReference>
<evidence type="ECO:0000256" key="1">
    <source>
        <dbReference type="ARBA" id="ARBA00023015"/>
    </source>
</evidence>
<feature type="domain" description="HTH gntR-type" evidence="4">
    <location>
        <begin position="27"/>
        <end position="94"/>
    </location>
</feature>
<sequence>MLADQIKEVPFETLERLLADVQLDPDQGLVGQIYATLWDLIVSVRLRPGCMISENELGYALKASKTPVREALIRLEYSGLVEIVPKSGTYVTPIRINRYIEASFVRLQLEIGAVRRAAMRNHDVTNLVQLEAIMTQQATAVASDDYERFFDLDQKLHETFFTMAGIPGVWETVKLTQGDVNRIRHLKRIYNIRRGPLVIEQHRAIVAAIRSGAPDAAEAAIAEHLGSLEREIDELAARPELLEYIEALNTNNARMRAVRRA</sequence>
<reference evidence="5" key="1">
    <citation type="submission" date="2021-04" db="EMBL/GenBank/DDBJ databases">
        <title>Devosia litorisediminis sp. nov., isolated from a sand dune.</title>
        <authorList>
            <person name="Park S."/>
            <person name="Yoon J.-H."/>
        </authorList>
    </citation>
    <scope>NUCLEOTIDE SEQUENCE</scope>
    <source>
        <strain evidence="5">BSSL-BM10</strain>
    </source>
</reference>
<keyword evidence="6" id="KW-1185">Reference proteome</keyword>
<dbReference type="Pfam" id="PF00392">
    <property type="entry name" value="GntR"/>
    <property type="match status" value="1"/>
</dbReference>
<dbReference type="SMART" id="SM00345">
    <property type="entry name" value="HTH_GNTR"/>
    <property type="match status" value="1"/>
</dbReference>
<keyword evidence="3" id="KW-0804">Transcription</keyword>
<comment type="caution">
    <text evidence="5">The sequence shown here is derived from an EMBL/GenBank/DDBJ whole genome shotgun (WGS) entry which is preliminary data.</text>
</comment>
<gene>
    <name evidence="5" type="ORF">KD146_08315</name>
</gene>
<dbReference type="InterPro" id="IPR011711">
    <property type="entry name" value="GntR_C"/>
</dbReference>
<evidence type="ECO:0000313" key="6">
    <source>
        <dbReference type="Proteomes" id="UP000678281"/>
    </source>
</evidence>
<dbReference type="RefSeq" id="WP_212658227.1">
    <property type="nucleotide sequence ID" value="NZ_JAGXTP010000001.1"/>
</dbReference>
<dbReference type="PANTHER" id="PTHR43537:SF5">
    <property type="entry name" value="UXU OPERON TRANSCRIPTIONAL REGULATOR"/>
    <property type="match status" value="1"/>
</dbReference>
<evidence type="ECO:0000256" key="2">
    <source>
        <dbReference type="ARBA" id="ARBA00023125"/>
    </source>
</evidence>
<dbReference type="InterPro" id="IPR036388">
    <property type="entry name" value="WH-like_DNA-bd_sf"/>
</dbReference>
<evidence type="ECO:0000313" key="5">
    <source>
        <dbReference type="EMBL" id="MBS3848698.1"/>
    </source>
</evidence>
<dbReference type="CDD" id="cd07377">
    <property type="entry name" value="WHTH_GntR"/>
    <property type="match status" value="1"/>
</dbReference>
<dbReference type="InterPro" id="IPR000524">
    <property type="entry name" value="Tscrpt_reg_HTH_GntR"/>
</dbReference>
<dbReference type="GO" id="GO:0003700">
    <property type="term" value="F:DNA-binding transcription factor activity"/>
    <property type="evidence" value="ECO:0007669"/>
    <property type="project" value="InterPro"/>
</dbReference>
<dbReference type="SMART" id="SM00895">
    <property type="entry name" value="FCD"/>
    <property type="match status" value="1"/>
</dbReference>
<dbReference type="InterPro" id="IPR008920">
    <property type="entry name" value="TF_FadR/GntR_C"/>
</dbReference>
<dbReference type="Pfam" id="PF07729">
    <property type="entry name" value="FCD"/>
    <property type="match status" value="1"/>
</dbReference>
<dbReference type="Gene3D" id="1.20.120.530">
    <property type="entry name" value="GntR ligand-binding domain-like"/>
    <property type="match status" value="1"/>
</dbReference>
<name>A0A942E5N4_9HYPH</name>
<organism evidence="5 6">
    <name type="scientific">Devosia litorisediminis</name>
    <dbReference type="NCBI Taxonomy" id="2829817"/>
    <lineage>
        <taxon>Bacteria</taxon>
        <taxon>Pseudomonadati</taxon>
        <taxon>Pseudomonadota</taxon>
        <taxon>Alphaproteobacteria</taxon>
        <taxon>Hyphomicrobiales</taxon>
        <taxon>Devosiaceae</taxon>
        <taxon>Devosia</taxon>
    </lineage>
</organism>
<dbReference type="GO" id="GO:0003677">
    <property type="term" value="F:DNA binding"/>
    <property type="evidence" value="ECO:0007669"/>
    <property type="project" value="UniProtKB-KW"/>
</dbReference>
<dbReference type="AlphaFoldDB" id="A0A942E5N4"/>
<dbReference type="PROSITE" id="PS50949">
    <property type="entry name" value="HTH_GNTR"/>
    <property type="match status" value="1"/>
</dbReference>
<accession>A0A942E5N4</accession>
<keyword evidence="1" id="KW-0805">Transcription regulation</keyword>
<keyword evidence="2" id="KW-0238">DNA-binding</keyword>
<dbReference type="SUPFAM" id="SSF48008">
    <property type="entry name" value="GntR ligand-binding domain-like"/>
    <property type="match status" value="1"/>
</dbReference>
<evidence type="ECO:0000259" key="4">
    <source>
        <dbReference type="PROSITE" id="PS50949"/>
    </source>
</evidence>
<protein>
    <submittedName>
        <fullName evidence="5">GntR family transcriptional regulator</fullName>
    </submittedName>
</protein>
<dbReference type="PANTHER" id="PTHR43537">
    <property type="entry name" value="TRANSCRIPTIONAL REGULATOR, GNTR FAMILY"/>
    <property type="match status" value="1"/>
</dbReference>